<evidence type="ECO:0000313" key="2">
    <source>
        <dbReference type="Proteomes" id="UP000483004"/>
    </source>
</evidence>
<name>A0A6L3WED0_9ACTN</name>
<gene>
    <name evidence="1" type="ORF">F9B16_00650</name>
</gene>
<dbReference type="OrthoDB" id="9798220at2"/>
<dbReference type="RefSeq" id="WP_151537800.1">
    <property type="nucleotide sequence ID" value="NZ_WBMR01000001.1"/>
</dbReference>
<proteinExistence type="predicted"/>
<evidence type="ECO:0000313" key="1">
    <source>
        <dbReference type="EMBL" id="KAB2390376.1"/>
    </source>
</evidence>
<keyword evidence="2" id="KW-1185">Reference proteome</keyword>
<dbReference type="SUPFAM" id="SSF117916">
    <property type="entry name" value="Fe-S cluster assembly (FSCA) domain-like"/>
    <property type="match status" value="1"/>
</dbReference>
<comment type="caution">
    <text evidence="1">The sequence shown here is derived from an EMBL/GenBank/DDBJ whole genome shotgun (WGS) entry which is preliminary data.</text>
</comment>
<organism evidence="1 2">
    <name type="scientific">Actinomadura montaniterrae</name>
    <dbReference type="NCBI Taxonomy" id="1803903"/>
    <lineage>
        <taxon>Bacteria</taxon>
        <taxon>Bacillati</taxon>
        <taxon>Actinomycetota</taxon>
        <taxon>Actinomycetes</taxon>
        <taxon>Streptosporangiales</taxon>
        <taxon>Thermomonosporaceae</taxon>
        <taxon>Actinomadura</taxon>
    </lineage>
</organism>
<sequence>MNVPDAVRALSRTLRGHGGGLELVSDGDVPAVRYTGMCAGCPGRPACHEGLVAPVLLALPGVRGVDAPGTRVDPVARARLQRFTGGEGGPR</sequence>
<accession>A0A6L3WED0</accession>
<dbReference type="EMBL" id="WBMR01000001">
    <property type="protein sequence ID" value="KAB2390376.1"/>
    <property type="molecule type" value="Genomic_DNA"/>
</dbReference>
<dbReference type="InterPro" id="IPR034904">
    <property type="entry name" value="FSCA_dom_sf"/>
</dbReference>
<dbReference type="Gene3D" id="3.30.300.130">
    <property type="entry name" value="Fe-S cluster assembly (FSCA)"/>
    <property type="match status" value="1"/>
</dbReference>
<protein>
    <submittedName>
        <fullName evidence="1">NifU family protein</fullName>
    </submittedName>
</protein>
<dbReference type="Proteomes" id="UP000483004">
    <property type="component" value="Unassembled WGS sequence"/>
</dbReference>
<dbReference type="AlphaFoldDB" id="A0A6L3WED0"/>
<reference evidence="1 2" key="1">
    <citation type="submission" date="2019-09" db="EMBL/GenBank/DDBJ databases">
        <title>Actinomadura physcomitrii sp. nov., a novel actinomycete isolated from moss [Physcomitrium sphaericum (Ludw) Fuernr].</title>
        <authorList>
            <person name="Liu C."/>
            <person name="Zhuang X."/>
        </authorList>
    </citation>
    <scope>NUCLEOTIDE SEQUENCE [LARGE SCALE GENOMIC DNA]</scope>
    <source>
        <strain evidence="1 2">CYP1-1B</strain>
    </source>
</reference>